<feature type="chain" id="PRO_5042166711" evidence="1">
    <location>
        <begin position="19"/>
        <end position="224"/>
    </location>
</feature>
<gene>
    <name evidence="2" type="ORF">GHT06_001932</name>
</gene>
<sequence>MGYRLFRSFFGTSPLVCAIVWDMLSTQRPPNSTPNHLLWGFLLLKQYNIESVNAVLVGASEKTFRKWSLIYVRLIANLPLVNQIIFFLSCTFQYPTECDPKWFSLKFSGPGVRYEIGLYIATGNIVWAHARDAFIDHLDIDEKALADNGYRDNNYFVNPNGDPLKKILATHETANKRVKQFYCMKDVFRHILTLHPSFFRACVNLTQIMIVNGEPLYDVEPLEQ</sequence>
<keyword evidence="1" id="KW-0732">Signal</keyword>
<accession>A0AAD5PMR6</accession>
<dbReference type="EMBL" id="WJBH02000050">
    <property type="protein sequence ID" value="KAI9551098.1"/>
    <property type="molecule type" value="Genomic_DNA"/>
</dbReference>
<proteinExistence type="predicted"/>
<reference evidence="2" key="1">
    <citation type="submission" date="2022-05" db="EMBL/GenBank/DDBJ databases">
        <title>A multi-omics perspective on studying reproductive biology in Daphnia sinensis.</title>
        <authorList>
            <person name="Jia J."/>
        </authorList>
    </citation>
    <scope>NUCLEOTIDE SEQUENCE</scope>
    <source>
        <strain evidence="2">WSL</strain>
    </source>
</reference>
<feature type="signal peptide" evidence="1">
    <location>
        <begin position="1"/>
        <end position="18"/>
    </location>
</feature>
<protein>
    <submittedName>
        <fullName evidence="2">Uncharacterized protein</fullName>
    </submittedName>
</protein>
<dbReference type="Proteomes" id="UP000820818">
    <property type="component" value="Unassembled WGS sequence"/>
</dbReference>
<evidence type="ECO:0000313" key="2">
    <source>
        <dbReference type="EMBL" id="KAI9551098.1"/>
    </source>
</evidence>
<organism evidence="2 3">
    <name type="scientific">Daphnia sinensis</name>
    <dbReference type="NCBI Taxonomy" id="1820382"/>
    <lineage>
        <taxon>Eukaryota</taxon>
        <taxon>Metazoa</taxon>
        <taxon>Ecdysozoa</taxon>
        <taxon>Arthropoda</taxon>
        <taxon>Crustacea</taxon>
        <taxon>Branchiopoda</taxon>
        <taxon>Diplostraca</taxon>
        <taxon>Cladocera</taxon>
        <taxon>Anomopoda</taxon>
        <taxon>Daphniidae</taxon>
        <taxon>Daphnia</taxon>
        <taxon>Daphnia similis group</taxon>
    </lineage>
</organism>
<evidence type="ECO:0000313" key="3">
    <source>
        <dbReference type="Proteomes" id="UP000820818"/>
    </source>
</evidence>
<keyword evidence="3" id="KW-1185">Reference proteome</keyword>
<name>A0AAD5PMR6_9CRUS</name>
<comment type="caution">
    <text evidence="2">The sequence shown here is derived from an EMBL/GenBank/DDBJ whole genome shotgun (WGS) entry which is preliminary data.</text>
</comment>
<dbReference type="AlphaFoldDB" id="A0AAD5PMR6"/>
<evidence type="ECO:0000256" key="1">
    <source>
        <dbReference type="SAM" id="SignalP"/>
    </source>
</evidence>